<evidence type="ECO:0000256" key="1">
    <source>
        <dbReference type="ARBA" id="ARBA00007337"/>
    </source>
</evidence>
<dbReference type="EMBL" id="KF900550">
    <property type="protein sequence ID" value="AIE98943.1"/>
    <property type="molecule type" value="Genomic_DNA"/>
</dbReference>
<proteinExistence type="inferred from homology"/>
<dbReference type="GO" id="GO:0005840">
    <property type="term" value="C:ribosome"/>
    <property type="evidence" value="ECO:0007669"/>
    <property type="project" value="UniProtKB-KW"/>
</dbReference>
<dbReference type="InterPro" id="IPR029064">
    <property type="entry name" value="Ribosomal_eL30-like_sf"/>
</dbReference>
<dbReference type="GO" id="GO:1990904">
    <property type="term" value="C:ribonucleoprotein complex"/>
    <property type="evidence" value="ECO:0007669"/>
    <property type="project" value="UniProtKB-KW"/>
</dbReference>
<dbReference type="Pfam" id="PF01248">
    <property type="entry name" value="Ribosomal_L7Ae"/>
    <property type="match status" value="1"/>
</dbReference>
<evidence type="ECO:0000259" key="4">
    <source>
        <dbReference type="Pfam" id="PF01248"/>
    </source>
</evidence>
<comment type="similarity">
    <text evidence="1">Belongs to the eukaryotic ribosomal protein eL8 family.</text>
</comment>
<sequence length="127" mass="13691">MSVHVDFETPEDVQQRVYELVKKIGRDGKGRLKKGMNEVIKVTERGDAKLVVMAENVNPGEMLMPIPMICKERGIPFIYVADQGFLGEAAGMPIGRATAAIAVLNVEKAADDDFKGVVSSASELAGN</sequence>
<name>A0A075G5V7_9EURY</name>
<feature type="domain" description="Ribosomal protein eL8/eL30/eS12/Gadd45" evidence="4">
    <location>
        <begin position="17"/>
        <end position="107"/>
    </location>
</feature>
<accession>A0A075G5V7</accession>
<dbReference type="PRINTS" id="PR00881">
    <property type="entry name" value="L7ARS6FAMILY"/>
</dbReference>
<gene>
    <name evidence="5" type="primary">RP-L7Ae</name>
    <name evidence="5" type="synonym">RPL7A</name>
</gene>
<dbReference type="InterPro" id="IPR004038">
    <property type="entry name" value="Ribosomal_eL8/eL30/eS12/Gad45"/>
</dbReference>
<evidence type="ECO:0000256" key="2">
    <source>
        <dbReference type="ARBA" id="ARBA00022980"/>
    </source>
</evidence>
<reference evidence="5" key="1">
    <citation type="journal article" date="2014" name="Genome Biol. Evol.">
        <title>Pangenome evidence for extensive interdomain horizontal transfer affecting lineage core and shell genes in uncultured planktonic thaumarchaeota and euryarchaeota.</title>
        <authorList>
            <person name="Deschamps P."/>
            <person name="Zivanovic Y."/>
            <person name="Moreira D."/>
            <person name="Rodriguez-Valera F."/>
            <person name="Lopez-Garcia P."/>
        </authorList>
    </citation>
    <scope>NUCLEOTIDE SEQUENCE</scope>
</reference>
<organism evidence="5">
    <name type="scientific">uncultured marine group II/III euryarchaeote KM3_102_D05</name>
    <dbReference type="NCBI Taxonomy" id="1457845"/>
    <lineage>
        <taxon>Archaea</taxon>
        <taxon>Methanobacteriati</taxon>
        <taxon>Methanobacteriota</taxon>
        <taxon>environmental samples</taxon>
    </lineage>
</organism>
<keyword evidence="2 5" id="KW-0689">Ribosomal protein</keyword>
<dbReference type="AlphaFoldDB" id="A0A075G5V7"/>
<keyword evidence="3" id="KW-0687">Ribonucleoprotein</keyword>
<dbReference type="SUPFAM" id="SSF55315">
    <property type="entry name" value="L30e-like"/>
    <property type="match status" value="1"/>
</dbReference>
<evidence type="ECO:0000256" key="3">
    <source>
        <dbReference type="ARBA" id="ARBA00023274"/>
    </source>
</evidence>
<protein>
    <submittedName>
        <fullName evidence="5">Ribosomal protein L7Ae (RP-L7Ae, RPL7A)</fullName>
    </submittedName>
</protein>
<dbReference type="InterPro" id="IPR018492">
    <property type="entry name" value="Ribosomal_eL8/Nhp2"/>
</dbReference>
<dbReference type="Gene3D" id="3.30.1330.30">
    <property type="match status" value="1"/>
</dbReference>
<evidence type="ECO:0000313" key="5">
    <source>
        <dbReference type="EMBL" id="AIE98943.1"/>
    </source>
</evidence>
<dbReference type="PRINTS" id="PR00884">
    <property type="entry name" value="RIBOSOMALHS6"/>
</dbReference>